<proteinExistence type="predicted"/>
<dbReference type="AlphaFoldDB" id="A0A7J8YMH6"/>
<dbReference type="Proteomes" id="UP000593577">
    <property type="component" value="Unassembled WGS sequence"/>
</dbReference>
<protein>
    <submittedName>
        <fullName evidence="1">Uncharacterized protein</fullName>
    </submittedName>
</protein>
<organism evidence="1 2">
    <name type="scientific">Gossypium aridum</name>
    <name type="common">American cotton</name>
    <name type="synonym">Erioxylum aridum</name>
    <dbReference type="NCBI Taxonomy" id="34290"/>
    <lineage>
        <taxon>Eukaryota</taxon>
        <taxon>Viridiplantae</taxon>
        <taxon>Streptophyta</taxon>
        <taxon>Embryophyta</taxon>
        <taxon>Tracheophyta</taxon>
        <taxon>Spermatophyta</taxon>
        <taxon>Magnoliopsida</taxon>
        <taxon>eudicotyledons</taxon>
        <taxon>Gunneridae</taxon>
        <taxon>Pentapetalae</taxon>
        <taxon>rosids</taxon>
        <taxon>malvids</taxon>
        <taxon>Malvales</taxon>
        <taxon>Malvaceae</taxon>
        <taxon>Malvoideae</taxon>
        <taxon>Gossypium</taxon>
    </lineage>
</organism>
<evidence type="ECO:0000313" key="2">
    <source>
        <dbReference type="Proteomes" id="UP000593577"/>
    </source>
</evidence>
<accession>A0A7J8YMH6</accession>
<comment type="caution">
    <text evidence="1">The sequence shown here is derived from an EMBL/GenBank/DDBJ whole genome shotgun (WGS) entry which is preliminary data.</text>
</comment>
<evidence type="ECO:0000313" key="1">
    <source>
        <dbReference type="EMBL" id="MBA0700826.1"/>
    </source>
</evidence>
<name>A0A7J8YMH6_GOSAI</name>
<sequence>MEWHACLDEYEKLVIRMSTPRFVFCLISILGFKG</sequence>
<gene>
    <name evidence="1" type="ORF">Goari_020386</name>
</gene>
<reference evidence="1 2" key="1">
    <citation type="journal article" date="2019" name="Genome Biol. Evol.">
        <title>Insights into the evolution of the New World diploid cottons (Gossypium, subgenus Houzingenia) based on genome sequencing.</title>
        <authorList>
            <person name="Grover C.E."/>
            <person name="Arick M.A. 2nd"/>
            <person name="Thrash A."/>
            <person name="Conover J.L."/>
            <person name="Sanders W.S."/>
            <person name="Peterson D.G."/>
            <person name="Frelichowski J.E."/>
            <person name="Scheffler J.A."/>
            <person name="Scheffler B.E."/>
            <person name="Wendel J.F."/>
        </authorList>
    </citation>
    <scope>NUCLEOTIDE SEQUENCE [LARGE SCALE GENOMIC DNA]</scope>
    <source>
        <strain evidence="1">185</strain>
        <tissue evidence="1">Leaf</tissue>
    </source>
</reference>
<keyword evidence="2" id="KW-1185">Reference proteome</keyword>
<dbReference type="EMBL" id="JABFAA010113157">
    <property type="protein sequence ID" value="MBA0700826.1"/>
    <property type="molecule type" value="Genomic_DNA"/>
</dbReference>